<name>A0A4Y7SHF6_COPMI</name>
<organism evidence="1 2">
    <name type="scientific">Coprinellus micaceus</name>
    <name type="common">Glistening ink-cap mushroom</name>
    <name type="synonym">Coprinus micaceus</name>
    <dbReference type="NCBI Taxonomy" id="71717"/>
    <lineage>
        <taxon>Eukaryota</taxon>
        <taxon>Fungi</taxon>
        <taxon>Dikarya</taxon>
        <taxon>Basidiomycota</taxon>
        <taxon>Agaricomycotina</taxon>
        <taxon>Agaricomycetes</taxon>
        <taxon>Agaricomycetidae</taxon>
        <taxon>Agaricales</taxon>
        <taxon>Agaricineae</taxon>
        <taxon>Psathyrellaceae</taxon>
        <taxon>Coprinellus</taxon>
    </lineage>
</organism>
<sequence length="307" mass="34405">MWRKTFELESCQWLKLREMKDNDNADILSLVLIAGISDKLVPSQARTLSKVFEASQKFVTVPRLYHGTGWTSVIAISDRERKKNFIWRAGSFGVKPHMRLPASKRDSMLSGGKNEVPSVVRTRDLAICNRTLYHLAKGTWRKAGIEAHPEDSRKPLVARLIGLTVFSSTLVIGKLRWNTLSAKKELECDEKVGRLRVLAGVPWMDFEIRNPVLRTPPPVVARLCVRIPVRGTFYASKGLMPAPLGHEVSYIASPRDPRRMWWGSRFGSEGVYAVHPTGTVIACPLCDVGLLAHPRDPGASAKRDIPY</sequence>
<dbReference type="EMBL" id="QPFP01000115">
    <property type="protein sequence ID" value="TEB21327.1"/>
    <property type="molecule type" value="Genomic_DNA"/>
</dbReference>
<protein>
    <submittedName>
        <fullName evidence="1">Uncharacterized protein</fullName>
    </submittedName>
</protein>
<evidence type="ECO:0000313" key="1">
    <source>
        <dbReference type="EMBL" id="TEB21327.1"/>
    </source>
</evidence>
<keyword evidence="2" id="KW-1185">Reference proteome</keyword>
<evidence type="ECO:0000313" key="2">
    <source>
        <dbReference type="Proteomes" id="UP000298030"/>
    </source>
</evidence>
<proteinExistence type="predicted"/>
<gene>
    <name evidence="1" type="ORF">FA13DRAFT_1832734</name>
</gene>
<accession>A0A4Y7SHF6</accession>
<dbReference type="AlphaFoldDB" id="A0A4Y7SHF6"/>
<reference evidence="1 2" key="1">
    <citation type="journal article" date="2019" name="Nat. Ecol. Evol.">
        <title>Megaphylogeny resolves global patterns of mushroom evolution.</title>
        <authorList>
            <person name="Varga T."/>
            <person name="Krizsan K."/>
            <person name="Foldi C."/>
            <person name="Dima B."/>
            <person name="Sanchez-Garcia M."/>
            <person name="Sanchez-Ramirez S."/>
            <person name="Szollosi G.J."/>
            <person name="Szarkandi J.G."/>
            <person name="Papp V."/>
            <person name="Albert L."/>
            <person name="Andreopoulos W."/>
            <person name="Angelini C."/>
            <person name="Antonin V."/>
            <person name="Barry K.W."/>
            <person name="Bougher N.L."/>
            <person name="Buchanan P."/>
            <person name="Buyck B."/>
            <person name="Bense V."/>
            <person name="Catcheside P."/>
            <person name="Chovatia M."/>
            <person name="Cooper J."/>
            <person name="Damon W."/>
            <person name="Desjardin D."/>
            <person name="Finy P."/>
            <person name="Geml J."/>
            <person name="Haridas S."/>
            <person name="Hughes K."/>
            <person name="Justo A."/>
            <person name="Karasinski D."/>
            <person name="Kautmanova I."/>
            <person name="Kiss B."/>
            <person name="Kocsube S."/>
            <person name="Kotiranta H."/>
            <person name="LaButti K.M."/>
            <person name="Lechner B.E."/>
            <person name="Liimatainen K."/>
            <person name="Lipzen A."/>
            <person name="Lukacs Z."/>
            <person name="Mihaltcheva S."/>
            <person name="Morgado L.N."/>
            <person name="Niskanen T."/>
            <person name="Noordeloos M.E."/>
            <person name="Ohm R.A."/>
            <person name="Ortiz-Santana B."/>
            <person name="Ovrebo C."/>
            <person name="Racz N."/>
            <person name="Riley R."/>
            <person name="Savchenko A."/>
            <person name="Shiryaev A."/>
            <person name="Soop K."/>
            <person name="Spirin V."/>
            <person name="Szebenyi C."/>
            <person name="Tomsovsky M."/>
            <person name="Tulloss R.E."/>
            <person name="Uehling J."/>
            <person name="Grigoriev I.V."/>
            <person name="Vagvolgyi C."/>
            <person name="Papp T."/>
            <person name="Martin F.M."/>
            <person name="Miettinen O."/>
            <person name="Hibbett D.S."/>
            <person name="Nagy L.G."/>
        </authorList>
    </citation>
    <scope>NUCLEOTIDE SEQUENCE [LARGE SCALE GENOMIC DNA]</scope>
    <source>
        <strain evidence="1 2">FP101781</strain>
    </source>
</reference>
<comment type="caution">
    <text evidence="1">The sequence shown here is derived from an EMBL/GenBank/DDBJ whole genome shotgun (WGS) entry which is preliminary data.</text>
</comment>
<dbReference type="Proteomes" id="UP000298030">
    <property type="component" value="Unassembled WGS sequence"/>
</dbReference>